<dbReference type="Gene3D" id="1.10.10.10">
    <property type="entry name" value="Winged helix-like DNA-binding domain superfamily/Winged helix DNA-binding domain"/>
    <property type="match status" value="1"/>
</dbReference>
<dbReference type="Proteomes" id="UP000253868">
    <property type="component" value="Chromosome"/>
</dbReference>
<dbReference type="InterPro" id="IPR036388">
    <property type="entry name" value="WH-like_DNA-bd_sf"/>
</dbReference>
<dbReference type="RefSeq" id="WP_114662011.1">
    <property type="nucleotide sequence ID" value="NZ_CP031194.1"/>
</dbReference>
<keyword evidence="3" id="KW-0804">Transcription</keyword>
<reference evidence="6" key="1">
    <citation type="submission" date="2018-07" db="EMBL/GenBank/DDBJ databases">
        <authorList>
            <person name="Zhao J."/>
        </authorList>
    </citation>
    <scope>NUCLEOTIDE SEQUENCE [LARGE SCALE GENOMIC DNA]</scope>
    <source>
        <strain evidence="6">GSSD-12</strain>
    </source>
</reference>
<protein>
    <submittedName>
        <fullName evidence="5">GntR family transcriptional regulator</fullName>
    </submittedName>
</protein>
<dbReference type="AlphaFoldDB" id="A0A345HUJ7"/>
<feature type="domain" description="HTH gntR-type" evidence="4">
    <location>
        <begin position="11"/>
        <end position="79"/>
    </location>
</feature>
<organism evidence="5 6">
    <name type="scientific">Streptomyces paludis</name>
    <dbReference type="NCBI Taxonomy" id="2282738"/>
    <lineage>
        <taxon>Bacteria</taxon>
        <taxon>Bacillati</taxon>
        <taxon>Actinomycetota</taxon>
        <taxon>Actinomycetes</taxon>
        <taxon>Kitasatosporales</taxon>
        <taxon>Streptomycetaceae</taxon>
        <taxon>Streptomyces</taxon>
    </lineage>
</organism>
<proteinExistence type="predicted"/>
<dbReference type="GO" id="GO:0003677">
    <property type="term" value="F:DNA binding"/>
    <property type="evidence" value="ECO:0007669"/>
    <property type="project" value="UniProtKB-KW"/>
</dbReference>
<sequence length="127" mass="13505">MLVKIDPTSRVPLSDQVASSVRRAMAEGQLRSGDRLPAAREVAKSLGVNVHTVLRGYQALKAEGLIDLRPGRGAVVITTAPRSHALLIETFNQAVALARELGFSDEETLSAFTNCLSTTPTSVSPAH</sequence>
<dbReference type="Pfam" id="PF00392">
    <property type="entry name" value="GntR"/>
    <property type="match status" value="1"/>
</dbReference>
<dbReference type="PANTHER" id="PTHR38445:SF7">
    <property type="entry name" value="GNTR-FAMILY TRANSCRIPTIONAL REGULATOR"/>
    <property type="match status" value="1"/>
</dbReference>
<evidence type="ECO:0000256" key="1">
    <source>
        <dbReference type="ARBA" id="ARBA00023015"/>
    </source>
</evidence>
<accession>A0A345HUJ7</accession>
<name>A0A345HUJ7_9ACTN</name>
<dbReference type="SMART" id="SM00345">
    <property type="entry name" value="HTH_GNTR"/>
    <property type="match status" value="1"/>
</dbReference>
<evidence type="ECO:0000256" key="3">
    <source>
        <dbReference type="ARBA" id="ARBA00023163"/>
    </source>
</evidence>
<dbReference type="SUPFAM" id="SSF46785">
    <property type="entry name" value="Winged helix' DNA-binding domain"/>
    <property type="match status" value="1"/>
</dbReference>
<dbReference type="KEGG" id="spad:DVK44_24925"/>
<keyword evidence="1" id="KW-0805">Transcription regulation</keyword>
<keyword evidence="2" id="KW-0238">DNA-binding</keyword>
<evidence type="ECO:0000256" key="2">
    <source>
        <dbReference type="ARBA" id="ARBA00023125"/>
    </source>
</evidence>
<dbReference type="GO" id="GO:0003700">
    <property type="term" value="F:DNA-binding transcription factor activity"/>
    <property type="evidence" value="ECO:0007669"/>
    <property type="project" value="InterPro"/>
</dbReference>
<dbReference type="CDD" id="cd07377">
    <property type="entry name" value="WHTH_GntR"/>
    <property type="match status" value="1"/>
</dbReference>
<dbReference type="InterPro" id="IPR000524">
    <property type="entry name" value="Tscrpt_reg_HTH_GntR"/>
</dbReference>
<dbReference type="InterPro" id="IPR036390">
    <property type="entry name" value="WH_DNA-bd_sf"/>
</dbReference>
<gene>
    <name evidence="5" type="ORF">DVK44_24925</name>
</gene>
<evidence type="ECO:0000313" key="5">
    <source>
        <dbReference type="EMBL" id="AXG80371.1"/>
    </source>
</evidence>
<dbReference type="PROSITE" id="PS50949">
    <property type="entry name" value="HTH_GNTR"/>
    <property type="match status" value="1"/>
</dbReference>
<keyword evidence="6" id="KW-1185">Reference proteome</keyword>
<evidence type="ECO:0000259" key="4">
    <source>
        <dbReference type="PROSITE" id="PS50949"/>
    </source>
</evidence>
<dbReference type="PANTHER" id="PTHR38445">
    <property type="entry name" value="HTH-TYPE TRANSCRIPTIONAL REPRESSOR YTRA"/>
    <property type="match status" value="1"/>
</dbReference>
<dbReference type="EMBL" id="CP031194">
    <property type="protein sequence ID" value="AXG80371.1"/>
    <property type="molecule type" value="Genomic_DNA"/>
</dbReference>
<evidence type="ECO:0000313" key="6">
    <source>
        <dbReference type="Proteomes" id="UP000253868"/>
    </source>
</evidence>
<dbReference type="OrthoDB" id="3192286at2"/>